<dbReference type="Proteomes" id="UP000306628">
    <property type="component" value="Unassembled WGS sequence"/>
</dbReference>
<name>A0A5S4F5Z3_9ACTN</name>
<gene>
    <name evidence="1" type="ORF">ETD85_59070</name>
</gene>
<proteinExistence type="predicted"/>
<dbReference type="AlphaFoldDB" id="A0A5S4F5Z3"/>
<evidence type="ECO:0000313" key="2">
    <source>
        <dbReference type="Proteomes" id="UP000306628"/>
    </source>
</evidence>
<dbReference type="RefSeq" id="WP_138698548.1">
    <property type="nucleotide sequence ID" value="NZ_JBHSAZ010000089.1"/>
</dbReference>
<keyword evidence="2" id="KW-1185">Reference proteome</keyword>
<evidence type="ECO:0000313" key="1">
    <source>
        <dbReference type="EMBL" id="TMR11714.1"/>
    </source>
</evidence>
<dbReference type="EMBL" id="VCKX01000467">
    <property type="protein sequence ID" value="TMR11714.1"/>
    <property type="molecule type" value="Genomic_DNA"/>
</dbReference>
<reference evidence="1 2" key="1">
    <citation type="submission" date="2019-05" db="EMBL/GenBank/DDBJ databases">
        <title>Draft genome sequence of Nonomuraea zeae DSM 100528.</title>
        <authorList>
            <person name="Saricaoglu S."/>
            <person name="Isik K."/>
        </authorList>
    </citation>
    <scope>NUCLEOTIDE SEQUENCE [LARGE SCALE GENOMIC DNA]</scope>
    <source>
        <strain evidence="1 2">DSM 100528</strain>
    </source>
</reference>
<organism evidence="1 2">
    <name type="scientific">Nonomuraea zeae</name>
    <dbReference type="NCBI Taxonomy" id="1642303"/>
    <lineage>
        <taxon>Bacteria</taxon>
        <taxon>Bacillati</taxon>
        <taxon>Actinomycetota</taxon>
        <taxon>Actinomycetes</taxon>
        <taxon>Streptosporangiales</taxon>
        <taxon>Streptosporangiaceae</taxon>
        <taxon>Nonomuraea</taxon>
    </lineage>
</organism>
<comment type="caution">
    <text evidence="1">The sequence shown here is derived from an EMBL/GenBank/DDBJ whole genome shotgun (WGS) entry which is preliminary data.</text>
</comment>
<protein>
    <submittedName>
        <fullName evidence="1">Uncharacterized protein</fullName>
    </submittedName>
</protein>
<dbReference type="OrthoDB" id="3525893at2"/>
<sequence>MDVQVEFIEEACLLYAFEADPKAVERLIGARRLRLDHYTPLSDGITLSDWSEDPRLVTVNKWGEGALVSEVNGGCRGAQPETLAKIAGAGYEAVSVCWQGGTIPGWGGWRRLIAYARNGHLAVAFDPRRPSNRIGGDLAAMDAQLHGLDWAADRRHAALRLLERFAGAELLERFIRGGHKPDDFFIIEQPPQPLDDSAFRAFLEPPTTGS</sequence>
<accession>A0A5S4F5Z3</accession>